<name>A0A0G4LYT8_VERLO</name>
<evidence type="ECO:0000256" key="2">
    <source>
        <dbReference type="SAM" id="MobiDB-lite"/>
    </source>
</evidence>
<evidence type="ECO:0000259" key="3">
    <source>
        <dbReference type="Pfam" id="PF02668"/>
    </source>
</evidence>
<dbReference type="Proteomes" id="UP000045706">
    <property type="component" value="Unassembled WGS sequence"/>
</dbReference>
<feature type="domain" description="TauD/TfdA-like" evidence="3">
    <location>
        <begin position="100"/>
        <end position="366"/>
    </location>
</feature>
<dbReference type="PANTHER" id="PTHR10696:SF54">
    <property type="entry name" value="FAMILY OXIDOREDUCTASE, PUTATIVE (AFU_ORTHOLOGUE AFUA_4G13850)-RELATED"/>
    <property type="match status" value="1"/>
</dbReference>
<proteinExistence type="predicted"/>
<dbReference type="Pfam" id="PF02668">
    <property type="entry name" value="TauD"/>
    <property type="match status" value="1"/>
</dbReference>
<evidence type="ECO:0000313" key="5">
    <source>
        <dbReference type="EMBL" id="KAG7132933.1"/>
    </source>
</evidence>
<reference evidence="6" key="1">
    <citation type="submission" date="2015-05" db="EMBL/GenBank/DDBJ databases">
        <authorList>
            <person name="Fogelqvist Johan"/>
        </authorList>
    </citation>
    <scope>NUCLEOTIDE SEQUENCE [LARGE SCALE GENOMIC DNA]</scope>
</reference>
<dbReference type="InterPro" id="IPR050411">
    <property type="entry name" value="AlphaKG_dependent_hydroxylases"/>
</dbReference>
<dbReference type="InterPro" id="IPR042098">
    <property type="entry name" value="TauD-like_sf"/>
</dbReference>
<feature type="region of interest" description="Disordered" evidence="2">
    <location>
        <begin position="1"/>
        <end position="24"/>
    </location>
</feature>
<dbReference type="PANTHER" id="PTHR10696">
    <property type="entry name" value="GAMMA-BUTYROBETAINE HYDROXYLASE-RELATED"/>
    <property type="match status" value="1"/>
</dbReference>
<dbReference type="Proteomes" id="UP000689129">
    <property type="component" value="Unassembled WGS sequence"/>
</dbReference>
<evidence type="ECO:0000313" key="4">
    <source>
        <dbReference type="EMBL" id="CRK27216.1"/>
    </source>
</evidence>
<evidence type="ECO:0000256" key="1">
    <source>
        <dbReference type="ARBA" id="ARBA00023002"/>
    </source>
</evidence>
<dbReference type="EMBL" id="CVQI01020001">
    <property type="protein sequence ID" value="CRK27216.1"/>
    <property type="molecule type" value="Genomic_DNA"/>
</dbReference>
<accession>A0A0G4LYT8</accession>
<sequence>MSTTTVSTTTATATASPRQPDISYHPDYEKYQARATRRAKLDLPKTLPDGFPAQLQGPLVWEGQGLADRYQWTYVLSPAQLQEVDEALRSFKALNLPLGRLSPDTFPLPTLHAELRRLSAELHEGHGFFVIRGLRVDDYERRDNIIIYAGISSHIAALRGRQDTKYAGEPADVVLTHIKDLTLTSQGQDGVIGSPAYTADKQVFHTDTADIVSLFALDSAAEGGASRLASTWRVYNHLAATRPDLVRTLSEGWDVEIFAKSDKPYWTRPLLYHQPATALAPERVVLQYARRYFVGFGALPRSPHIPPITEAQAEALDALHFLGEKYSVATDFEKGDMQYVNNLAVFHARDGFSDTPEKQRHLVRLWLRDPEKAWETPGDLDERWQQLYDGVDPDTQVFPLEPYIRSESNKGR</sequence>
<dbReference type="AlphaFoldDB" id="A0A0G4LYT8"/>
<reference evidence="5" key="3">
    <citation type="journal article" date="2021" name="Mol. Plant Pathol.">
        <title>A 20-kb lineage-specific genomic region tames virulence in pathogenic amphidiploid Verticillium longisporum.</title>
        <authorList>
            <person name="Harting R."/>
            <person name="Starke J."/>
            <person name="Kusch H."/>
            <person name="Poggeler S."/>
            <person name="Maurus I."/>
            <person name="Schluter R."/>
            <person name="Landesfeind M."/>
            <person name="Bulla I."/>
            <person name="Nowrousian M."/>
            <person name="de Jonge R."/>
            <person name="Stahlhut G."/>
            <person name="Hoff K.J."/>
            <person name="Asshauer K.P."/>
            <person name="Thurmer A."/>
            <person name="Stanke M."/>
            <person name="Daniel R."/>
            <person name="Morgenstern B."/>
            <person name="Thomma B.P.H.J."/>
            <person name="Kronstad J.W."/>
            <person name="Braus-Stromeyer S.A."/>
            <person name="Braus G.H."/>
        </authorList>
    </citation>
    <scope>NUCLEOTIDE SEQUENCE</scope>
    <source>
        <strain evidence="5">Vl32</strain>
    </source>
</reference>
<dbReference type="SUPFAM" id="SSF51197">
    <property type="entry name" value="Clavaminate synthase-like"/>
    <property type="match status" value="1"/>
</dbReference>
<dbReference type="InterPro" id="IPR003819">
    <property type="entry name" value="TauD/TfdA-like"/>
</dbReference>
<dbReference type="EMBL" id="JAEMWZ010000171">
    <property type="protein sequence ID" value="KAG7132933.1"/>
    <property type="molecule type" value="Genomic_DNA"/>
</dbReference>
<dbReference type="OrthoDB" id="272271at2759"/>
<gene>
    <name evidence="4" type="ORF">BN1723_003415</name>
    <name evidence="5" type="ORF">HYQ45_008730</name>
</gene>
<evidence type="ECO:0000313" key="6">
    <source>
        <dbReference type="Proteomes" id="UP000045706"/>
    </source>
</evidence>
<reference evidence="4" key="2">
    <citation type="submission" date="2015-05" db="EMBL/GenBank/DDBJ databases">
        <authorList>
            <person name="Wang D.B."/>
            <person name="Wang M."/>
        </authorList>
    </citation>
    <scope>NUCLEOTIDE SEQUENCE [LARGE SCALE GENOMIC DNA]</scope>
    <source>
        <strain evidence="4">VL2</strain>
    </source>
</reference>
<feature type="compositionally biased region" description="Low complexity" evidence="2">
    <location>
        <begin position="1"/>
        <end position="16"/>
    </location>
</feature>
<dbReference type="FunFam" id="3.60.130.10:FF:000011">
    <property type="entry name" value="Taurine catabolism dioxygenase TauD"/>
    <property type="match status" value="1"/>
</dbReference>
<keyword evidence="1" id="KW-0560">Oxidoreductase</keyword>
<dbReference type="Gene3D" id="3.60.130.10">
    <property type="entry name" value="Clavaminate synthase-like"/>
    <property type="match status" value="1"/>
</dbReference>
<protein>
    <submittedName>
        <fullName evidence="5">Taurine hydroxylase-like protein SAT17 like</fullName>
    </submittedName>
</protein>
<organism evidence="4 6">
    <name type="scientific">Verticillium longisporum</name>
    <name type="common">Verticillium dahliae var. longisporum</name>
    <dbReference type="NCBI Taxonomy" id="100787"/>
    <lineage>
        <taxon>Eukaryota</taxon>
        <taxon>Fungi</taxon>
        <taxon>Dikarya</taxon>
        <taxon>Ascomycota</taxon>
        <taxon>Pezizomycotina</taxon>
        <taxon>Sordariomycetes</taxon>
        <taxon>Hypocreomycetidae</taxon>
        <taxon>Glomerellales</taxon>
        <taxon>Plectosphaerellaceae</taxon>
        <taxon>Verticillium</taxon>
    </lineage>
</organism>
<dbReference type="GO" id="GO:0016491">
    <property type="term" value="F:oxidoreductase activity"/>
    <property type="evidence" value="ECO:0007669"/>
    <property type="project" value="UniProtKB-KW"/>
</dbReference>